<dbReference type="eggNOG" id="COG3832">
    <property type="taxonomic scope" value="Bacteria"/>
</dbReference>
<dbReference type="InterPro" id="IPR013538">
    <property type="entry name" value="ASHA1/2-like_C"/>
</dbReference>
<evidence type="ECO:0000313" key="3">
    <source>
        <dbReference type="EMBL" id="AIQ69749.1"/>
    </source>
</evidence>
<dbReference type="OrthoDB" id="2355173at2"/>
<dbReference type="Pfam" id="PF08327">
    <property type="entry name" value="AHSA1"/>
    <property type="match status" value="1"/>
</dbReference>
<dbReference type="AlphaFoldDB" id="A0A089NL25"/>
<reference evidence="3 4" key="1">
    <citation type="submission" date="2014-08" db="EMBL/GenBank/DDBJ databases">
        <title>Comparative genomics of the Paenibacillus odorifer group.</title>
        <authorList>
            <person name="den Bakker H.C."/>
            <person name="Tsai Y.-C."/>
            <person name="Martin N."/>
            <person name="Korlach J."/>
            <person name="Wiedmann M."/>
        </authorList>
    </citation>
    <scope>NUCLEOTIDE SEQUENCE [LARGE SCALE GENOMIC DNA]</scope>
    <source>
        <strain evidence="3 4">DSM 15220</strain>
    </source>
</reference>
<accession>A0A089NL25</accession>
<feature type="domain" description="Activator of Hsp90 ATPase homologue 1/2-like C-terminal" evidence="2">
    <location>
        <begin position="17"/>
        <end position="140"/>
    </location>
</feature>
<dbReference type="CDD" id="cd07814">
    <property type="entry name" value="SRPBCC_CalC_Aha1-like"/>
    <property type="match status" value="1"/>
</dbReference>
<dbReference type="SUPFAM" id="SSF55961">
    <property type="entry name" value="Bet v1-like"/>
    <property type="match status" value="1"/>
</dbReference>
<sequence>MHTEETLPEIRKTLVLNAPIDKVWKAVATSGGLAAWWMDNTFQPVLGQEFILRSGQFGDSPCKVTELEPPHRLGFDWGKDWHLAFELKELENHQTEFTLIHSGWDETKVTEFGQPHSVIRGIMNGGWEKIVNQSLVHYVEA</sequence>
<evidence type="ECO:0000256" key="1">
    <source>
        <dbReference type="ARBA" id="ARBA00006817"/>
    </source>
</evidence>
<comment type="similarity">
    <text evidence="1">Belongs to the AHA1 family.</text>
</comment>
<dbReference type="Proteomes" id="UP000029500">
    <property type="component" value="Chromosome"/>
</dbReference>
<protein>
    <submittedName>
        <fullName evidence="3">Polyketide cyclase</fullName>
    </submittedName>
</protein>
<dbReference type="EMBL" id="CP009287">
    <property type="protein sequence ID" value="AIQ69749.1"/>
    <property type="molecule type" value="Genomic_DNA"/>
</dbReference>
<dbReference type="InterPro" id="IPR023393">
    <property type="entry name" value="START-like_dom_sf"/>
</dbReference>
<evidence type="ECO:0000313" key="4">
    <source>
        <dbReference type="Proteomes" id="UP000029500"/>
    </source>
</evidence>
<dbReference type="HOGENOM" id="CLU_108923_9_1_9"/>
<keyword evidence="4" id="KW-1185">Reference proteome</keyword>
<name>A0A089NL25_9BACL</name>
<dbReference type="STRING" id="189425.PGRAT_20540"/>
<gene>
    <name evidence="3" type="ORF">PGRAT_20540</name>
</gene>
<dbReference type="RefSeq" id="WP_025703705.1">
    <property type="nucleotide sequence ID" value="NZ_CP009287.1"/>
</dbReference>
<organism evidence="3 4">
    <name type="scientific">Paenibacillus graminis</name>
    <dbReference type="NCBI Taxonomy" id="189425"/>
    <lineage>
        <taxon>Bacteria</taxon>
        <taxon>Bacillati</taxon>
        <taxon>Bacillota</taxon>
        <taxon>Bacilli</taxon>
        <taxon>Bacillales</taxon>
        <taxon>Paenibacillaceae</taxon>
        <taxon>Paenibacillus</taxon>
    </lineage>
</organism>
<dbReference type="Gene3D" id="3.30.530.20">
    <property type="match status" value="1"/>
</dbReference>
<evidence type="ECO:0000259" key="2">
    <source>
        <dbReference type="Pfam" id="PF08327"/>
    </source>
</evidence>
<dbReference type="KEGG" id="pgm:PGRAT_20540"/>
<proteinExistence type="inferred from homology"/>